<gene>
    <name evidence="2" type="ORF">D9619_009840</name>
</gene>
<organism evidence="2 3">
    <name type="scientific">Psilocybe cf. subviscida</name>
    <dbReference type="NCBI Taxonomy" id="2480587"/>
    <lineage>
        <taxon>Eukaryota</taxon>
        <taxon>Fungi</taxon>
        <taxon>Dikarya</taxon>
        <taxon>Basidiomycota</taxon>
        <taxon>Agaricomycotina</taxon>
        <taxon>Agaricomycetes</taxon>
        <taxon>Agaricomycetidae</taxon>
        <taxon>Agaricales</taxon>
        <taxon>Agaricineae</taxon>
        <taxon>Strophariaceae</taxon>
        <taxon>Psilocybe</taxon>
    </lineage>
</organism>
<keyword evidence="3" id="KW-1185">Reference proteome</keyword>
<evidence type="ECO:0000313" key="2">
    <source>
        <dbReference type="EMBL" id="KAF5325279.1"/>
    </source>
</evidence>
<sequence>MVSSWSKTRPKAERVLPPLGEATAKTDKYLPATSRPFISLCKDPVAFAVMTSLFNPQVSPGRSVVSLTGLVTSLRKPFANFFKAPTGFDMREVTSSTTNSLGERIFTSLRIHRPKAANFAEPQPPLFESRRIWSWTGDQRRSQSVRGGRSEFRPGQTGNGGAEVHGSIAVKHESTSWSRRARSEKWTPESGSSSDGVLHLESRHSLPDLCIRWASPLSWPTGVIPYGCRYDLYKPYDLFDRQPSRQVSLAPSSILEPGYRSELAAGGFQPLQRYRPAFVGRSMNLNALDPGVTLNALYINPAQCNISGMRLLFLRPFRRRPKPLQLVPAIPAIALYPVLVHVLLDHGLERPS</sequence>
<evidence type="ECO:0000313" key="3">
    <source>
        <dbReference type="Proteomes" id="UP000567179"/>
    </source>
</evidence>
<comment type="caution">
    <text evidence="2">The sequence shown here is derived from an EMBL/GenBank/DDBJ whole genome shotgun (WGS) entry which is preliminary data.</text>
</comment>
<name>A0A8H5BKW6_9AGAR</name>
<dbReference type="AlphaFoldDB" id="A0A8H5BKW6"/>
<dbReference type="EMBL" id="JAACJJ010000015">
    <property type="protein sequence ID" value="KAF5325279.1"/>
    <property type="molecule type" value="Genomic_DNA"/>
</dbReference>
<accession>A0A8H5BKW6</accession>
<feature type="region of interest" description="Disordered" evidence="1">
    <location>
        <begin position="138"/>
        <end position="194"/>
    </location>
</feature>
<reference evidence="2 3" key="1">
    <citation type="journal article" date="2020" name="ISME J.">
        <title>Uncovering the hidden diversity of litter-decomposition mechanisms in mushroom-forming fungi.</title>
        <authorList>
            <person name="Floudas D."/>
            <person name="Bentzer J."/>
            <person name="Ahren D."/>
            <person name="Johansson T."/>
            <person name="Persson P."/>
            <person name="Tunlid A."/>
        </authorList>
    </citation>
    <scope>NUCLEOTIDE SEQUENCE [LARGE SCALE GENOMIC DNA]</scope>
    <source>
        <strain evidence="2 3">CBS 101986</strain>
    </source>
</reference>
<evidence type="ECO:0000256" key="1">
    <source>
        <dbReference type="SAM" id="MobiDB-lite"/>
    </source>
</evidence>
<protein>
    <submittedName>
        <fullName evidence="2">Uncharacterized protein</fullName>
    </submittedName>
</protein>
<proteinExistence type="predicted"/>
<dbReference type="Proteomes" id="UP000567179">
    <property type="component" value="Unassembled WGS sequence"/>
</dbReference>